<protein>
    <submittedName>
        <fullName evidence="1">Uncharacterized protein</fullName>
    </submittedName>
</protein>
<keyword evidence="2" id="KW-1185">Reference proteome</keyword>
<evidence type="ECO:0000313" key="2">
    <source>
        <dbReference type="Proteomes" id="UP000318017"/>
    </source>
</evidence>
<dbReference type="Proteomes" id="UP000318017">
    <property type="component" value="Chromosome"/>
</dbReference>
<proteinExistence type="predicted"/>
<name>A0A518GBA6_9BACT</name>
<accession>A0A518GBA6</accession>
<gene>
    <name evidence="1" type="ORF">Q31a_42200</name>
</gene>
<organism evidence="1 2">
    <name type="scientific">Aureliella helgolandensis</name>
    <dbReference type="NCBI Taxonomy" id="2527968"/>
    <lineage>
        <taxon>Bacteria</taxon>
        <taxon>Pseudomonadati</taxon>
        <taxon>Planctomycetota</taxon>
        <taxon>Planctomycetia</taxon>
        <taxon>Pirellulales</taxon>
        <taxon>Pirellulaceae</taxon>
        <taxon>Aureliella</taxon>
    </lineage>
</organism>
<sequence>MAVQGCRDRLTRVTKLLALAIHFDHLINAGAVISQAELARLGQVSRHRLPQIVNLLHLAPNIQHPILHLPLLTSGRGPITEREIQRVSCIHNWEKQANRKRCSDFRHDEKAIRCSQSLYPWSIIY</sequence>
<dbReference type="KEGG" id="ahel:Q31a_42200"/>
<evidence type="ECO:0000313" key="1">
    <source>
        <dbReference type="EMBL" id="QDV25892.1"/>
    </source>
</evidence>
<reference evidence="1 2" key="1">
    <citation type="submission" date="2019-02" db="EMBL/GenBank/DDBJ databases">
        <title>Deep-cultivation of Planctomycetes and their phenomic and genomic characterization uncovers novel biology.</title>
        <authorList>
            <person name="Wiegand S."/>
            <person name="Jogler M."/>
            <person name="Boedeker C."/>
            <person name="Pinto D."/>
            <person name="Vollmers J."/>
            <person name="Rivas-Marin E."/>
            <person name="Kohn T."/>
            <person name="Peeters S.H."/>
            <person name="Heuer A."/>
            <person name="Rast P."/>
            <person name="Oberbeckmann S."/>
            <person name="Bunk B."/>
            <person name="Jeske O."/>
            <person name="Meyerdierks A."/>
            <person name="Storesund J.E."/>
            <person name="Kallscheuer N."/>
            <person name="Luecker S."/>
            <person name="Lage O.M."/>
            <person name="Pohl T."/>
            <person name="Merkel B.J."/>
            <person name="Hornburger P."/>
            <person name="Mueller R.-W."/>
            <person name="Bruemmer F."/>
            <person name="Labrenz M."/>
            <person name="Spormann A.M."/>
            <person name="Op den Camp H."/>
            <person name="Overmann J."/>
            <person name="Amann R."/>
            <person name="Jetten M.S.M."/>
            <person name="Mascher T."/>
            <person name="Medema M.H."/>
            <person name="Devos D.P."/>
            <person name="Kaster A.-K."/>
            <person name="Ovreas L."/>
            <person name="Rohde M."/>
            <person name="Galperin M.Y."/>
            <person name="Jogler C."/>
        </authorList>
    </citation>
    <scope>NUCLEOTIDE SEQUENCE [LARGE SCALE GENOMIC DNA]</scope>
    <source>
        <strain evidence="1 2">Q31a</strain>
    </source>
</reference>
<dbReference type="EMBL" id="CP036298">
    <property type="protein sequence ID" value="QDV25892.1"/>
    <property type="molecule type" value="Genomic_DNA"/>
</dbReference>
<dbReference type="AlphaFoldDB" id="A0A518GBA6"/>